<dbReference type="Gene3D" id="3.40.50.450">
    <property type="match status" value="1"/>
</dbReference>
<dbReference type="EMBL" id="JAJJMO010000001">
    <property type="protein sequence ID" value="MCC9074460.1"/>
    <property type="molecule type" value="Genomic_DNA"/>
</dbReference>
<organism evidence="2 3">
    <name type="scientific">Flavobacterium pisciphilum</name>
    <dbReference type="NCBI Taxonomy" id="2893755"/>
    <lineage>
        <taxon>Bacteria</taxon>
        <taxon>Pseudomonadati</taxon>
        <taxon>Bacteroidota</taxon>
        <taxon>Flavobacteriia</taxon>
        <taxon>Flavobacteriales</taxon>
        <taxon>Flavobacteriaceae</taxon>
        <taxon>Flavobacterium</taxon>
    </lineage>
</organism>
<accession>A0ABS8N316</accession>
<keyword evidence="3" id="KW-1185">Reference proteome</keyword>
<sequence>MNSETLTLVITIASSALITLIVFVIYSNMKQARYDKDNNRALFESMRKSFETQIYSLNDKLVRNEERWRDINHLLIRKEYINEATEPNYNPKITLNNFLKSNGITNEDMIIDKRLVFVLTPFHPEFEIDYSIVKDTCMDVGLKCVRGDEEYFSSDIFSEMLRYIVKANLIIANINGRNANVLYELGIAQALDKPVILISREPENLPIDIKSKRFLIYKSYGDLQENLRTELIKALTR</sequence>
<dbReference type="Proteomes" id="UP001430919">
    <property type="component" value="Unassembled WGS sequence"/>
</dbReference>
<dbReference type="RefSeq" id="WP_229991271.1">
    <property type="nucleotide sequence ID" value="NZ_JAJJMO010000001.1"/>
</dbReference>
<proteinExistence type="predicted"/>
<name>A0ABS8N316_9FLAO</name>
<keyword evidence="1" id="KW-0472">Membrane</keyword>
<evidence type="ECO:0000256" key="1">
    <source>
        <dbReference type="SAM" id="Phobius"/>
    </source>
</evidence>
<gene>
    <name evidence="2" type="ORF">LNQ49_22990</name>
</gene>
<evidence type="ECO:0008006" key="4">
    <source>
        <dbReference type="Google" id="ProtNLM"/>
    </source>
</evidence>
<evidence type="ECO:0000313" key="3">
    <source>
        <dbReference type="Proteomes" id="UP001430919"/>
    </source>
</evidence>
<feature type="transmembrane region" description="Helical" evidence="1">
    <location>
        <begin position="6"/>
        <end position="26"/>
    </location>
</feature>
<reference evidence="2" key="1">
    <citation type="submission" date="2021-11" db="EMBL/GenBank/DDBJ databases">
        <title>Description of novel Flavobacterium species.</title>
        <authorList>
            <person name="Saticioglu I.B."/>
            <person name="Ay H."/>
            <person name="Altun S."/>
            <person name="Duman M."/>
        </authorList>
    </citation>
    <scope>NUCLEOTIDE SEQUENCE</scope>
    <source>
        <strain evidence="2">F-65</strain>
    </source>
</reference>
<evidence type="ECO:0000313" key="2">
    <source>
        <dbReference type="EMBL" id="MCC9074460.1"/>
    </source>
</evidence>
<keyword evidence="1" id="KW-1133">Transmembrane helix</keyword>
<dbReference type="SUPFAM" id="SSF52309">
    <property type="entry name" value="N-(deoxy)ribosyltransferase-like"/>
    <property type="match status" value="1"/>
</dbReference>
<keyword evidence="1" id="KW-0812">Transmembrane</keyword>
<comment type="caution">
    <text evidence="2">The sequence shown here is derived from an EMBL/GenBank/DDBJ whole genome shotgun (WGS) entry which is preliminary data.</text>
</comment>
<protein>
    <recommendedName>
        <fullName evidence="4">Nucleoside 2-deoxyribosyltransferase</fullName>
    </recommendedName>
</protein>